<dbReference type="OrthoDB" id="2633250at2"/>
<feature type="binding site" evidence="3">
    <location>
        <position position="147"/>
    </location>
    <ligand>
        <name>substrate</name>
    </ligand>
</feature>
<dbReference type="GO" id="GO:0046872">
    <property type="term" value="F:metal ion binding"/>
    <property type="evidence" value="ECO:0007669"/>
    <property type="project" value="UniProtKB-KW"/>
</dbReference>
<keyword evidence="6" id="KW-1185">Reference proteome</keyword>
<dbReference type="PANTHER" id="PTHR47572">
    <property type="entry name" value="LIPOPROTEIN-RELATED"/>
    <property type="match status" value="1"/>
</dbReference>
<dbReference type="InterPro" id="IPR011042">
    <property type="entry name" value="6-blade_b-propeller_TolB-like"/>
</dbReference>
<feature type="active site" description="Proton donor/acceptor" evidence="2">
    <location>
        <position position="250"/>
    </location>
</feature>
<evidence type="ECO:0000256" key="3">
    <source>
        <dbReference type="PIRSR" id="PIRSR605511-2"/>
    </source>
</evidence>
<comment type="cofactor">
    <cofactor evidence="3">
        <name>Zn(2+)</name>
        <dbReference type="ChEBI" id="CHEBI:29105"/>
    </cofactor>
    <text evidence="3">Binds 1 divalent metal cation per subunit.</text>
</comment>
<evidence type="ECO:0000259" key="4">
    <source>
        <dbReference type="Pfam" id="PF08450"/>
    </source>
</evidence>
<feature type="binding site" evidence="3">
    <location>
        <position position="250"/>
    </location>
    <ligand>
        <name>a divalent metal cation</name>
        <dbReference type="ChEBI" id="CHEBI:60240"/>
    </ligand>
</feature>
<dbReference type="InterPro" id="IPR005511">
    <property type="entry name" value="SMP-30"/>
</dbReference>
<evidence type="ECO:0000313" key="6">
    <source>
        <dbReference type="Proteomes" id="UP000292958"/>
    </source>
</evidence>
<feature type="domain" description="SMP-30/Gluconolactonase/LRE-like region" evidence="4">
    <location>
        <begin position="60"/>
        <end position="304"/>
    </location>
</feature>
<gene>
    <name evidence="5" type="ORF">BDD14_4667</name>
</gene>
<dbReference type="Pfam" id="PF08450">
    <property type="entry name" value="SGL"/>
    <property type="match status" value="1"/>
</dbReference>
<feature type="binding site" evidence="3">
    <location>
        <position position="199"/>
    </location>
    <ligand>
        <name>a divalent metal cation</name>
        <dbReference type="ChEBI" id="CHEBI:60240"/>
    </ligand>
</feature>
<feature type="binding site" evidence="3">
    <location>
        <position position="62"/>
    </location>
    <ligand>
        <name>a divalent metal cation</name>
        <dbReference type="ChEBI" id="CHEBI:60240"/>
    </ligand>
</feature>
<dbReference type="InterPro" id="IPR013658">
    <property type="entry name" value="SGL"/>
</dbReference>
<evidence type="ECO:0000256" key="2">
    <source>
        <dbReference type="PIRSR" id="PIRSR605511-1"/>
    </source>
</evidence>
<reference evidence="5 6" key="1">
    <citation type="submission" date="2019-02" db="EMBL/GenBank/DDBJ databases">
        <title>Genomic Encyclopedia of Archaeal and Bacterial Type Strains, Phase II (KMG-II): from individual species to whole genera.</title>
        <authorList>
            <person name="Goeker M."/>
        </authorList>
    </citation>
    <scope>NUCLEOTIDE SEQUENCE [LARGE SCALE GENOMIC DNA]</scope>
    <source>
        <strain evidence="5 6">DSM 18101</strain>
    </source>
</reference>
<proteinExistence type="predicted"/>
<sequence>MSCPGLVRVLLVGALAVVSSIEAQQKKMSGEFALKPDSPVFWSLVAKDATLKTVGSGFGFTEGPVWEPGGTVLVSDEGKNELCRLFADGHYETVMKLGDPDGNTRDGGQRLIVTASVLRAIIRLSPDQRSYSVLADRYRGMRLNSPNDVTLGPDGALYFTDPTLDLVKSERQETPFQGVYRLDGKGELTLLVRDLAQPNGLAFSPDGRYLYVDDTERRTIWRYRFHPDGSVSDGVFFAEEKSEGEPGVPDGMKVDTKGNLYVTGPGGIWVWSQEGQRLGRILLPSVPANLTWGGEDRSTLFIAAGHFVYALKMKATGYLPYNNPKESK</sequence>
<feature type="binding site" evidence="3">
    <location>
        <position position="165"/>
    </location>
    <ligand>
        <name>substrate</name>
    </ligand>
</feature>
<dbReference type="Gene3D" id="2.120.10.30">
    <property type="entry name" value="TolB, C-terminal domain"/>
    <property type="match status" value="1"/>
</dbReference>
<evidence type="ECO:0000256" key="1">
    <source>
        <dbReference type="ARBA" id="ARBA00022801"/>
    </source>
</evidence>
<dbReference type="GO" id="GO:0016787">
    <property type="term" value="F:hydrolase activity"/>
    <property type="evidence" value="ECO:0007669"/>
    <property type="project" value="UniProtKB-KW"/>
</dbReference>
<dbReference type="SUPFAM" id="SSF63829">
    <property type="entry name" value="Calcium-dependent phosphotriesterase"/>
    <property type="match status" value="1"/>
</dbReference>
<name>A0A4Q7Z0P9_9BACT</name>
<evidence type="ECO:0000313" key="5">
    <source>
        <dbReference type="EMBL" id="RZU43055.1"/>
    </source>
</evidence>
<dbReference type="InterPro" id="IPR051262">
    <property type="entry name" value="SMP-30/CGR1_Lactonase"/>
</dbReference>
<dbReference type="AlphaFoldDB" id="A0A4Q7Z0P9"/>
<keyword evidence="1" id="KW-0378">Hydrolase</keyword>
<accession>A0A4Q7Z0P9</accession>
<keyword evidence="3" id="KW-0862">Zinc</keyword>
<keyword evidence="3" id="KW-0479">Metal-binding</keyword>
<organism evidence="5 6">
    <name type="scientific">Edaphobacter modestus</name>
    <dbReference type="NCBI Taxonomy" id="388466"/>
    <lineage>
        <taxon>Bacteria</taxon>
        <taxon>Pseudomonadati</taxon>
        <taxon>Acidobacteriota</taxon>
        <taxon>Terriglobia</taxon>
        <taxon>Terriglobales</taxon>
        <taxon>Acidobacteriaceae</taxon>
        <taxon>Edaphobacter</taxon>
    </lineage>
</organism>
<dbReference type="PRINTS" id="PR01790">
    <property type="entry name" value="SMP30FAMILY"/>
</dbReference>
<dbReference type="PANTHER" id="PTHR47572:SF4">
    <property type="entry name" value="LACTONASE DRP35"/>
    <property type="match status" value="1"/>
</dbReference>
<protein>
    <submittedName>
        <fullName evidence="5">Gluconolactonase</fullName>
    </submittedName>
</protein>
<dbReference type="Proteomes" id="UP000292958">
    <property type="component" value="Unassembled WGS sequence"/>
</dbReference>
<dbReference type="RefSeq" id="WP_130421332.1">
    <property type="nucleotide sequence ID" value="NZ_SHKW01000001.1"/>
</dbReference>
<comment type="caution">
    <text evidence="5">The sequence shown here is derived from an EMBL/GenBank/DDBJ whole genome shotgun (WGS) entry which is preliminary data.</text>
</comment>
<dbReference type="EMBL" id="SHKW01000001">
    <property type="protein sequence ID" value="RZU43055.1"/>
    <property type="molecule type" value="Genomic_DNA"/>
</dbReference>